<dbReference type="OrthoDB" id="3522185at2"/>
<evidence type="ECO:0000313" key="2">
    <source>
        <dbReference type="EMBL" id="EFG09246.1"/>
    </source>
</evidence>
<evidence type="ECO:0000313" key="3">
    <source>
        <dbReference type="Proteomes" id="UP000002357"/>
    </source>
</evidence>
<sequence length="282" mass="30668">MGAFRSRNRPENAGGPLPHHLQWQWNHMFRRCRNHRNRRREPYRFLPAPGAGGPGTPRGGHGGRERKEDMSGSDTTGPPRSFAIGIPDSWVQYDLSGDTLTPLRASMLRTVPDPHGRDQINEAFRNARRILEGARRRGALYAAGTTSLYEDGLLMAGVMVFSVAPPPGENFSAQTLAKQFSAAGKRGRGAGTARTFSTRTLPSVGQVGRLVGVEESELVDGVGYKLLVMHTVIPVPGSSRAMVVTCFSPNLPLAEQLFDVFDTITATFAFEERTARGPQAAG</sequence>
<dbReference type="Proteomes" id="UP000002357">
    <property type="component" value="Chromosome"/>
</dbReference>
<protein>
    <submittedName>
        <fullName evidence="2">Uncharacterized protein</fullName>
    </submittedName>
</protein>
<gene>
    <name evidence="2" type="ORF">SCLAV_4171</name>
</gene>
<dbReference type="AlphaFoldDB" id="B5GLF0"/>
<evidence type="ECO:0000256" key="1">
    <source>
        <dbReference type="SAM" id="MobiDB-lite"/>
    </source>
</evidence>
<accession>B5GLF0</accession>
<dbReference type="KEGG" id="sclf:BB341_07925"/>
<keyword evidence="3" id="KW-1185">Reference proteome</keyword>
<feature type="region of interest" description="Disordered" evidence="1">
    <location>
        <begin position="43"/>
        <end position="83"/>
    </location>
</feature>
<dbReference type="eggNOG" id="ENOG5033Z6E">
    <property type="taxonomic scope" value="Bacteria"/>
</dbReference>
<proteinExistence type="predicted"/>
<reference evidence="2 3" key="1">
    <citation type="journal article" date="2010" name="Genome Biol. Evol.">
        <title>The sequence of a 1.8-mb bacterial linear plasmid reveals a rich evolutionary reservoir of secondary metabolic pathways.</title>
        <authorList>
            <person name="Medema M.H."/>
            <person name="Trefzer A."/>
            <person name="Kovalchuk A."/>
            <person name="van den Berg M."/>
            <person name="Mueller U."/>
            <person name="Heijne W."/>
            <person name="Wu L."/>
            <person name="Alam M.T."/>
            <person name="Ronning C.M."/>
            <person name="Nierman W.C."/>
            <person name="Bovenberg R.A.L."/>
            <person name="Breitling R."/>
            <person name="Takano E."/>
        </authorList>
    </citation>
    <scope>NUCLEOTIDE SEQUENCE [LARGE SCALE GENOMIC DNA]</scope>
    <source>
        <strain evidence="3">ATCC 27064 / DSM 738 / JCM 4710 / NBRC 13307 / NCIMB 12785 / NRRL 3585 / VKM Ac-602</strain>
    </source>
</reference>
<name>B5GLF0_STRCL</name>
<feature type="compositionally biased region" description="Gly residues" evidence="1">
    <location>
        <begin position="50"/>
        <end position="60"/>
    </location>
</feature>
<organism evidence="2 3">
    <name type="scientific">Streptomyces clavuligerus</name>
    <dbReference type="NCBI Taxonomy" id="1901"/>
    <lineage>
        <taxon>Bacteria</taxon>
        <taxon>Bacillati</taxon>
        <taxon>Actinomycetota</taxon>
        <taxon>Actinomycetes</taxon>
        <taxon>Kitasatosporales</taxon>
        <taxon>Streptomycetaceae</taxon>
        <taxon>Streptomyces</taxon>
    </lineage>
</organism>
<dbReference type="EMBL" id="CM000913">
    <property type="protein sequence ID" value="EFG09246.1"/>
    <property type="molecule type" value="Genomic_DNA"/>
</dbReference>